<dbReference type="EC" id="3.6.3.34" evidence="6"/>
<organism evidence="6 7">
    <name type="scientific">Shewanella algae</name>
    <dbReference type="NCBI Taxonomy" id="38313"/>
    <lineage>
        <taxon>Bacteria</taxon>
        <taxon>Pseudomonadati</taxon>
        <taxon>Pseudomonadota</taxon>
        <taxon>Gammaproteobacteria</taxon>
        <taxon>Alteromonadales</taxon>
        <taxon>Shewanellaceae</taxon>
        <taxon>Shewanella</taxon>
    </lineage>
</organism>
<dbReference type="SMART" id="SM00382">
    <property type="entry name" value="AAA"/>
    <property type="match status" value="1"/>
</dbReference>
<accession>A0A379Z4I5</accession>
<dbReference type="RefSeq" id="WP_115389259.1">
    <property type="nucleotide sequence ID" value="NZ_AP024609.1"/>
</dbReference>
<dbReference type="PROSITE" id="PS00211">
    <property type="entry name" value="ABC_TRANSPORTER_1"/>
    <property type="match status" value="1"/>
</dbReference>
<dbReference type="Gene3D" id="3.40.50.300">
    <property type="entry name" value="P-loop containing nucleotide triphosphate hydrolases"/>
    <property type="match status" value="1"/>
</dbReference>
<reference evidence="6 7" key="1">
    <citation type="submission" date="2018-06" db="EMBL/GenBank/DDBJ databases">
        <authorList>
            <consortium name="Pathogen Informatics"/>
            <person name="Doyle S."/>
        </authorList>
    </citation>
    <scope>NUCLEOTIDE SEQUENCE [LARGE SCALE GENOMIC DNA]</scope>
    <source>
        <strain evidence="6 7">NCTC10738</strain>
    </source>
</reference>
<evidence type="ECO:0000313" key="6">
    <source>
        <dbReference type="EMBL" id="SUI54463.1"/>
    </source>
</evidence>
<dbReference type="SUPFAM" id="SSF52540">
    <property type="entry name" value="P-loop containing nucleoside triphosphate hydrolases"/>
    <property type="match status" value="1"/>
</dbReference>
<proteinExistence type="inferred from homology"/>
<keyword evidence="7" id="KW-1185">Reference proteome</keyword>
<name>A0A379Z4I5_9GAMM</name>
<dbReference type="InterPro" id="IPR017871">
    <property type="entry name" value="ABC_transporter-like_CS"/>
</dbReference>
<dbReference type="InterPro" id="IPR003439">
    <property type="entry name" value="ABC_transporter-like_ATP-bd"/>
</dbReference>
<evidence type="ECO:0000256" key="4">
    <source>
        <dbReference type="ARBA" id="ARBA00022840"/>
    </source>
</evidence>
<dbReference type="AlphaFoldDB" id="A0A379Z4I5"/>
<dbReference type="Pfam" id="PF00005">
    <property type="entry name" value="ABC_tran"/>
    <property type="match status" value="1"/>
</dbReference>
<keyword evidence="4 6" id="KW-0067">ATP-binding</keyword>
<evidence type="ECO:0000313" key="7">
    <source>
        <dbReference type="Proteomes" id="UP000254069"/>
    </source>
</evidence>
<dbReference type="GO" id="GO:0016887">
    <property type="term" value="F:ATP hydrolysis activity"/>
    <property type="evidence" value="ECO:0007669"/>
    <property type="project" value="InterPro"/>
</dbReference>
<dbReference type="InterPro" id="IPR027417">
    <property type="entry name" value="P-loop_NTPase"/>
</dbReference>
<dbReference type="Proteomes" id="UP000254069">
    <property type="component" value="Unassembled WGS sequence"/>
</dbReference>
<dbReference type="CDD" id="cd03214">
    <property type="entry name" value="ABC_Iron-Siderophores_B12_Hemin"/>
    <property type="match status" value="1"/>
</dbReference>
<dbReference type="EMBL" id="UGYO01000001">
    <property type="protein sequence ID" value="SUI54463.1"/>
    <property type="molecule type" value="Genomic_DNA"/>
</dbReference>
<dbReference type="PROSITE" id="PS50893">
    <property type="entry name" value="ABC_TRANSPORTER_2"/>
    <property type="match status" value="1"/>
</dbReference>
<evidence type="ECO:0000256" key="2">
    <source>
        <dbReference type="ARBA" id="ARBA00022448"/>
    </source>
</evidence>
<feature type="domain" description="ABC transporter" evidence="5">
    <location>
        <begin position="5"/>
        <end position="237"/>
    </location>
</feature>
<dbReference type="PANTHER" id="PTHR42794">
    <property type="entry name" value="HEMIN IMPORT ATP-BINDING PROTEIN HMUV"/>
    <property type="match status" value="1"/>
</dbReference>
<evidence type="ECO:0000256" key="3">
    <source>
        <dbReference type="ARBA" id="ARBA00022741"/>
    </source>
</evidence>
<gene>
    <name evidence="6" type="primary">fhuC</name>
    <name evidence="6" type="ORF">NCTC10738_00887</name>
</gene>
<dbReference type="InterPro" id="IPR003593">
    <property type="entry name" value="AAA+_ATPase"/>
</dbReference>
<evidence type="ECO:0000259" key="5">
    <source>
        <dbReference type="PROSITE" id="PS50893"/>
    </source>
</evidence>
<keyword evidence="2" id="KW-0813">Transport</keyword>
<dbReference type="PANTHER" id="PTHR42794:SF2">
    <property type="entry name" value="ABC TRANSPORTER ATP-BINDING PROTEIN"/>
    <property type="match status" value="1"/>
</dbReference>
<dbReference type="GO" id="GO:0005524">
    <property type="term" value="F:ATP binding"/>
    <property type="evidence" value="ECO:0007669"/>
    <property type="project" value="UniProtKB-KW"/>
</dbReference>
<comment type="similarity">
    <text evidence="1">Belongs to the ABC transporter superfamily.</text>
</comment>
<keyword evidence="6" id="KW-0378">Hydrolase</keyword>
<protein>
    <submittedName>
        <fullName evidence="6">Iron(3+)-hydroxamate import ATP-binding protein FhuC</fullName>
        <ecNumber evidence="6">3.6.3.34</ecNumber>
    </submittedName>
</protein>
<evidence type="ECO:0000256" key="1">
    <source>
        <dbReference type="ARBA" id="ARBA00005417"/>
    </source>
</evidence>
<keyword evidence="3" id="KW-0547">Nucleotide-binding</keyword>
<sequence length="313" mass="33010">MSLALKVQQLSWLPGGHSVLADVGFELPSGKMLGLIGPNGAGKSSLLRCLYRYIRPDSGQIQLFGQDINSLSAKAFAKEVAVVLQDTPAQLALDLTQLVAMGLTPHKGLFDMPSAADKAQVQAALAQVGLQHKAAEPFAQLSGGEKQRALIARAIVQHPKLLILDEPTNHLDIRYQIQILELVRSLGVTVIASIHDLNLASALCDELLLLDNGRRIAHGSPQSVLTEDRIAGVFGVCCQVGTHPQLGRPLIHYFYGYQSPEPGHGKAVSSAALASGKVHGAAIVEPMAGPASAETCVAHKETDRRPGSVGGGS</sequence>
<dbReference type="FunFam" id="3.40.50.300:FF:000134">
    <property type="entry name" value="Iron-enterobactin ABC transporter ATP-binding protein"/>
    <property type="match status" value="1"/>
</dbReference>